<reference evidence="5" key="1">
    <citation type="submission" date="2023-07" db="EMBL/GenBank/DDBJ databases">
        <title>Draft genomic sequences of Priestia flexa CCM isolated from the soil of an abandoned mine contaminated by free cyanide in the high Andean zone of Tacna, Peru.</title>
        <authorList>
            <person name="Caceda Quiroz C.J."/>
            <person name="Maraza Chooque G.J."/>
            <person name="Fora Quispe G.L."/>
            <person name="Carpio Mamani M."/>
        </authorList>
    </citation>
    <scope>NUCLEOTIDE SEQUENCE [LARGE SCALE GENOMIC DNA]</scope>
    <source>
        <strain evidence="5">CCM</strain>
    </source>
</reference>
<comment type="similarity">
    <text evidence="1">In the N-terminal section; belongs to the LXG family.</text>
</comment>
<gene>
    <name evidence="4" type="ORF">RIB56_07905</name>
</gene>
<dbReference type="PANTHER" id="PTHR34976">
    <property type="entry name" value="RIBONUCLEASE YQCG-RELATED"/>
    <property type="match status" value="1"/>
</dbReference>
<evidence type="ECO:0000256" key="2">
    <source>
        <dbReference type="SAM" id="Coils"/>
    </source>
</evidence>
<evidence type="ECO:0000313" key="4">
    <source>
        <dbReference type="EMBL" id="MDW8516056.1"/>
    </source>
</evidence>
<name>A0ABU4J4Y4_9BACI</name>
<accession>A0ABU4J4Y4</accession>
<dbReference type="InterPro" id="IPR006829">
    <property type="entry name" value="LXG_dom"/>
</dbReference>
<evidence type="ECO:0000256" key="1">
    <source>
        <dbReference type="ARBA" id="ARBA00034117"/>
    </source>
</evidence>
<dbReference type="PROSITE" id="PS51756">
    <property type="entry name" value="LXG"/>
    <property type="match status" value="1"/>
</dbReference>
<evidence type="ECO:0000259" key="3">
    <source>
        <dbReference type="PROSITE" id="PS51756"/>
    </source>
</evidence>
<feature type="coiled-coil region" evidence="2">
    <location>
        <begin position="142"/>
        <end position="169"/>
    </location>
</feature>
<dbReference type="EMBL" id="JAWUZT010000017">
    <property type="protein sequence ID" value="MDW8516056.1"/>
    <property type="molecule type" value="Genomic_DNA"/>
</dbReference>
<comment type="caution">
    <text evidence="4">The sequence shown here is derived from an EMBL/GenBank/DDBJ whole genome shotgun (WGS) entry which is preliminary data.</text>
</comment>
<dbReference type="Gene3D" id="1.10.287.700">
    <property type="entry name" value="Helix hairpin bin"/>
    <property type="match status" value="1"/>
</dbReference>
<evidence type="ECO:0000313" key="5">
    <source>
        <dbReference type="Proteomes" id="UP001284771"/>
    </source>
</evidence>
<dbReference type="Proteomes" id="UP001284771">
    <property type="component" value="Unassembled WGS sequence"/>
</dbReference>
<sequence length="674" mass="73811">MQNAVYDASALLETAKERISSYNEMEKQLLVLQKAFKRIAALDEDLQGKGADNIKAFYQSHADIANQWLNLIETNRAFFETIEAKMGTSELEGSTFVAEAFLDQNVHQGNTQAKEMIIQQQNALQDIFNTIDHILPLNVFSSAKYNQYLEEAEQERKDTLQAVNQLDADLVQEYKGLSFFYNMVTQNIQAVTSSTSQAGNATPLYFDLDAYKASPVYGMQGEANSRAVSYVEAKEAERKAYENQKNIQAQESFTLEVCENPHAKKKEEKGFWGAAWGSVTSGVEHAWDKTMDGFHAGVDKVTHGTEAAWTATKTSWNTGVQAVSDGVKELKHTAHETWADVQSQAAAGLAKAKVSTKLAIEVSKESWKVSIENIKQGTKTALDVTKRSWDGVAGGATDAVVDTWNDLVHMVQHPVETAESIGEGVKAVWDDPKGVAKTIGNEIKDSWNEQVINGDAKSRGHYFSYLTANVAMSIVGTKGADKLAKTTKLEQLSGAATKKLNEGAAAINVRTQSALQNLGLNNRLAYPGVGSVKGNGGYQFIERVDGGNGVGTKVRDESGKGTGKSPSAFADRAKLEGHFDKHGKEFDGLYKNADEYLEGAKEVINNGIKVKYEYKGELRTGYVKFMGNNKNGKAKFEFVGTNNNGDITTYHTQSGKKIWKTINGENIPVINPAE</sequence>
<dbReference type="RefSeq" id="WP_318757556.1">
    <property type="nucleotide sequence ID" value="NZ_JAWUZT010000017.1"/>
</dbReference>
<dbReference type="InterPro" id="IPR051768">
    <property type="entry name" value="Bact_secretion_toxin"/>
</dbReference>
<feature type="domain" description="LXG" evidence="3">
    <location>
        <begin position="2"/>
        <end position="242"/>
    </location>
</feature>
<keyword evidence="2" id="KW-0175">Coiled coil</keyword>
<proteinExistence type="inferred from homology"/>
<keyword evidence="5" id="KW-1185">Reference proteome</keyword>
<dbReference type="Pfam" id="PF04740">
    <property type="entry name" value="LXG"/>
    <property type="match status" value="1"/>
</dbReference>
<protein>
    <submittedName>
        <fullName evidence="4">LXG domain-containing protein</fullName>
    </submittedName>
</protein>
<dbReference type="PANTHER" id="PTHR34976:SF2">
    <property type="entry name" value="TYPE VII SECRETION SYSTEM PROTEIN ESSD"/>
    <property type="match status" value="1"/>
</dbReference>
<organism evidence="4 5">
    <name type="scientific">Priestia flexa</name>
    <dbReference type="NCBI Taxonomy" id="86664"/>
    <lineage>
        <taxon>Bacteria</taxon>
        <taxon>Bacillati</taxon>
        <taxon>Bacillota</taxon>
        <taxon>Bacilli</taxon>
        <taxon>Bacillales</taxon>
        <taxon>Bacillaceae</taxon>
        <taxon>Priestia</taxon>
    </lineage>
</organism>